<protein>
    <recommendedName>
        <fullName evidence="3">CarboxypepD_reg-like domain-containing protein</fullName>
    </recommendedName>
</protein>
<dbReference type="Proteomes" id="UP000471501">
    <property type="component" value="Unassembled WGS sequence"/>
</dbReference>
<organism evidence="1 2">
    <name type="scientific">Flavobacterium hydrocarbonoxydans</name>
    <dbReference type="NCBI Taxonomy" id="2683249"/>
    <lineage>
        <taxon>Bacteria</taxon>
        <taxon>Pseudomonadati</taxon>
        <taxon>Bacteroidota</taxon>
        <taxon>Flavobacteriia</taxon>
        <taxon>Flavobacteriales</taxon>
        <taxon>Flavobacteriaceae</taxon>
        <taxon>Flavobacterium</taxon>
    </lineage>
</organism>
<accession>A0A6I4NME9</accession>
<evidence type="ECO:0000313" key="1">
    <source>
        <dbReference type="EMBL" id="MWB92829.1"/>
    </source>
</evidence>
<gene>
    <name evidence="1" type="ORF">GON26_00470</name>
</gene>
<dbReference type="InterPro" id="IPR008969">
    <property type="entry name" value="CarboxyPept-like_regulatory"/>
</dbReference>
<evidence type="ECO:0008006" key="3">
    <source>
        <dbReference type="Google" id="ProtNLM"/>
    </source>
</evidence>
<dbReference type="SUPFAM" id="SSF49464">
    <property type="entry name" value="Carboxypeptidase regulatory domain-like"/>
    <property type="match status" value="1"/>
</dbReference>
<proteinExistence type="predicted"/>
<dbReference type="EMBL" id="WSTB01000001">
    <property type="protein sequence ID" value="MWB92829.1"/>
    <property type="molecule type" value="Genomic_DNA"/>
</dbReference>
<dbReference type="RefSeq" id="WP_160372778.1">
    <property type="nucleotide sequence ID" value="NZ_WSTB01000001.1"/>
</dbReference>
<name>A0A6I4NME9_9FLAO</name>
<comment type="caution">
    <text evidence="1">The sequence shown here is derived from an EMBL/GenBank/DDBJ whole genome shotgun (WGS) entry which is preliminary data.</text>
</comment>
<reference evidence="1 2" key="1">
    <citation type="submission" date="2019-12" db="EMBL/GenBank/DDBJ databases">
        <authorList>
            <person name="Kim Y.S."/>
        </authorList>
    </citation>
    <scope>NUCLEOTIDE SEQUENCE [LARGE SCALE GENOMIC DNA]</scope>
    <source>
        <strain evidence="1 2">GA093</strain>
    </source>
</reference>
<sequence>MKKIGFTILLLFLTVPFYAQKISGKIIDENNNSIAEARITIENEEIGELTDLNGNYTIDLTNIAKTKTLKVIVNEYEPFKIKISEFIGSQNQTIILKKKIINLDPVVVNPKKYTLKNYGTTNSKKPYSEYNSNDPNEVFEELAILVENKKKLRIKNVNVNIVNYKFDNTATFIFNIQSAKNGFPDSTKSLVNEPLQVTVTENDIKDNKISLDVYDKNIWTNEDFFVLVRIAEDFKGSFSIAGNIFAFSKDTFYRNYNGEWKKYSSGEPSINVDVLIEK</sequence>
<keyword evidence="2" id="KW-1185">Reference proteome</keyword>
<dbReference type="Gene3D" id="2.60.40.1120">
    <property type="entry name" value="Carboxypeptidase-like, regulatory domain"/>
    <property type="match status" value="1"/>
</dbReference>
<evidence type="ECO:0000313" key="2">
    <source>
        <dbReference type="Proteomes" id="UP000471501"/>
    </source>
</evidence>
<dbReference type="Pfam" id="PF13715">
    <property type="entry name" value="CarbopepD_reg_2"/>
    <property type="match status" value="1"/>
</dbReference>
<dbReference type="AlphaFoldDB" id="A0A6I4NME9"/>